<accession>A0A6I2RR05</accession>
<dbReference type="InterPro" id="IPR011109">
    <property type="entry name" value="DNA_bind_recombinase_dom"/>
</dbReference>
<organism evidence="2 3">
    <name type="scientific">Flavonifractor plautii</name>
    <name type="common">Fusobacterium plautii</name>
    <dbReference type="NCBI Taxonomy" id="292800"/>
    <lineage>
        <taxon>Bacteria</taxon>
        <taxon>Bacillati</taxon>
        <taxon>Bacillota</taxon>
        <taxon>Clostridia</taxon>
        <taxon>Eubacteriales</taxon>
        <taxon>Oscillospiraceae</taxon>
        <taxon>Flavonifractor</taxon>
    </lineage>
</organism>
<dbReference type="EMBL" id="WKPO01000078">
    <property type="protein sequence ID" value="MSB51343.1"/>
    <property type="molecule type" value="Genomic_DNA"/>
</dbReference>
<name>A0A6I2RR05_FLAPL</name>
<dbReference type="Gene3D" id="3.40.50.1390">
    <property type="entry name" value="Resolvase, N-terminal catalytic domain"/>
    <property type="match status" value="1"/>
</dbReference>
<dbReference type="InterPro" id="IPR006119">
    <property type="entry name" value="Resolv_N"/>
</dbReference>
<dbReference type="InterPro" id="IPR025827">
    <property type="entry name" value="Zn_ribbon_recom_dom"/>
</dbReference>
<dbReference type="InterPro" id="IPR050639">
    <property type="entry name" value="SSR_resolvase"/>
</dbReference>
<dbReference type="Pfam" id="PF13408">
    <property type="entry name" value="Zn_ribbon_recom"/>
    <property type="match status" value="1"/>
</dbReference>
<feature type="domain" description="Recombinase" evidence="1">
    <location>
        <begin position="138"/>
        <end position="282"/>
    </location>
</feature>
<dbReference type="Proteomes" id="UP000429811">
    <property type="component" value="Unassembled WGS sequence"/>
</dbReference>
<evidence type="ECO:0000259" key="1">
    <source>
        <dbReference type="PROSITE" id="PS51737"/>
    </source>
</evidence>
<dbReference type="RefSeq" id="WP_173017601.1">
    <property type="nucleotide sequence ID" value="NZ_WKPO01000078.1"/>
</dbReference>
<dbReference type="InterPro" id="IPR038109">
    <property type="entry name" value="DNA_bind_recomb_sf"/>
</dbReference>
<dbReference type="PANTHER" id="PTHR30461">
    <property type="entry name" value="DNA-INVERTASE FROM LAMBDOID PROPHAGE"/>
    <property type="match status" value="1"/>
</dbReference>
<dbReference type="InterPro" id="IPR036162">
    <property type="entry name" value="Resolvase-like_N_sf"/>
</dbReference>
<dbReference type="Pfam" id="PF00239">
    <property type="entry name" value="Resolvase"/>
    <property type="match status" value="1"/>
</dbReference>
<comment type="caution">
    <text evidence="2">The sequence shown here is derived from an EMBL/GenBank/DDBJ whole genome shotgun (WGS) entry which is preliminary data.</text>
</comment>
<dbReference type="Gene3D" id="3.90.1750.20">
    <property type="entry name" value="Putative Large Serine Recombinase, Chain B, Domain 2"/>
    <property type="match status" value="1"/>
</dbReference>
<evidence type="ECO:0000313" key="2">
    <source>
        <dbReference type="EMBL" id="MSB51343.1"/>
    </source>
</evidence>
<evidence type="ECO:0000313" key="3">
    <source>
        <dbReference type="Proteomes" id="UP000429811"/>
    </source>
</evidence>
<dbReference type="GO" id="GO:0000150">
    <property type="term" value="F:DNA strand exchange activity"/>
    <property type="evidence" value="ECO:0007669"/>
    <property type="project" value="InterPro"/>
</dbReference>
<reference evidence="2 3" key="1">
    <citation type="journal article" date="2019" name="Nat. Med.">
        <title>A library of human gut bacterial isolates paired with longitudinal multiomics data enables mechanistic microbiome research.</title>
        <authorList>
            <person name="Poyet M."/>
            <person name="Groussin M."/>
            <person name="Gibbons S.M."/>
            <person name="Avila-Pacheco J."/>
            <person name="Jiang X."/>
            <person name="Kearney S.M."/>
            <person name="Perrotta A.R."/>
            <person name="Berdy B."/>
            <person name="Zhao S."/>
            <person name="Lieberman T.D."/>
            <person name="Swanson P.K."/>
            <person name="Smith M."/>
            <person name="Roesemann S."/>
            <person name="Alexander J.E."/>
            <person name="Rich S.A."/>
            <person name="Livny J."/>
            <person name="Vlamakis H."/>
            <person name="Clish C."/>
            <person name="Bullock K."/>
            <person name="Deik A."/>
            <person name="Scott J."/>
            <person name="Pierce K.A."/>
            <person name="Xavier R.J."/>
            <person name="Alm E.J."/>
        </authorList>
    </citation>
    <scope>NUCLEOTIDE SEQUENCE [LARGE SCALE GENOMIC DNA]</scope>
    <source>
        <strain evidence="2 3">BIOML-A5</strain>
    </source>
</reference>
<dbReference type="AlphaFoldDB" id="A0A6I2RR05"/>
<dbReference type="GO" id="GO:0003677">
    <property type="term" value="F:DNA binding"/>
    <property type="evidence" value="ECO:0007669"/>
    <property type="project" value="InterPro"/>
</dbReference>
<dbReference type="SUPFAM" id="SSF53041">
    <property type="entry name" value="Resolvase-like"/>
    <property type="match status" value="1"/>
</dbReference>
<dbReference type="PANTHER" id="PTHR30461:SF23">
    <property type="entry name" value="DNA RECOMBINASE-RELATED"/>
    <property type="match status" value="1"/>
</dbReference>
<sequence>MAFQKLILQKYADENGFQNTRFYVDDGYSGANFNRPAFEQMMDDMSNGDIAVIITKDLSRLGRNQLHTGLYIEEIFPSNDVRYIAVNDNVDTKYENSNELMPFKNLFNEWHVRDCSRKVRNVVNAKAQRGVRVGTRAPYGYRKGETKDSPLLVDEEAATVVKRIFAMCASGMGPSQIAKQLKKEHIYSPSMYAYTKFGISHSGLNTERPYNWTSDMVADMLQNMVYLGHTVNLRYSTKSYKDKKKRERPRSEWLIFEHTHEALVDQETWDIVQEVRSHKRRRTNMEEQNMFSGLVYCADCGMPMVLHRAHTMKPEQNNFTCRTYKKDGSDVCSAHYVREVALKEIVLETIRRATEFARSDPERFAAYIQQKQSTEVAKEIRGLERELSTMRKRDGELDVVFKRMYEDSALGRVSNEQFRLLSGAYSKEKAQLAETIPATEERLEKLRSSMANAKNFIAKARKFTDMTELTPELLRTFVAKIIVYEKEVKYSKHAPQKIQICFRDFNLNETDDVILCGETTEKADSATALPA</sequence>
<gene>
    <name evidence="2" type="ORF">GKE90_22175</name>
</gene>
<dbReference type="SMART" id="SM00857">
    <property type="entry name" value="Resolvase"/>
    <property type="match status" value="1"/>
</dbReference>
<proteinExistence type="predicted"/>
<dbReference type="Pfam" id="PF14287">
    <property type="entry name" value="DUF4368"/>
    <property type="match status" value="1"/>
</dbReference>
<protein>
    <submittedName>
        <fullName evidence="2">DUF4368 domain-containing protein</fullName>
    </submittedName>
</protein>
<dbReference type="InterPro" id="IPR025378">
    <property type="entry name" value="DUF4368"/>
</dbReference>
<dbReference type="Pfam" id="PF07508">
    <property type="entry name" value="Recombinase"/>
    <property type="match status" value="1"/>
</dbReference>
<dbReference type="PROSITE" id="PS51737">
    <property type="entry name" value="RECOMBINASE_DNA_BIND"/>
    <property type="match status" value="1"/>
</dbReference>